<dbReference type="KEGG" id="lal:AT746_11650"/>
<dbReference type="InterPro" id="IPR036038">
    <property type="entry name" value="Aminotransferase-like"/>
</dbReference>
<keyword evidence="4" id="KW-0289">Folate biosynthesis</keyword>
<dbReference type="GO" id="GO:0005829">
    <property type="term" value="C:cytosol"/>
    <property type="evidence" value="ECO:0007669"/>
    <property type="project" value="TreeGrafter"/>
</dbReference>
<dbReference type="InterPro" id="IPR018300">
    <property type="entry name" value="Aminotrans_IV_CS"/>
</dbReference>
<comment type="catalytic activity">
    <reaction evidence="7">
        <text>4-amino-4-deoxychorismate = 4-aminobenzoate + pyruvate + H(+)</text>
        <dbReference type="Rhea" id="RHEA:16201"/>
        <dbReference type="ChEBI" id="CHEBI:15361"/>
        <dbReference type="ChEBI" id="CHEBI:15378"/>
        <dbReference type="ChEBI" id="CHEBI:17836"/>
        <dbReference type="ChEBI" id="CHEBI:58406"/>
        <dbReference type="EC" id="4.1.3.38"/>
    </reaction>
</comment>
<dbReference type="Gene3D" id="3.20.10.10">
    <property type="entry name" value="D-amino Acid Aminotransferase, subunit A, domain 2"/>
    <property type="match status" value="1"/>
</dbReference>
<dbReference type="SUPFAM" id="SSF56752">
    <property type="entry name" value="D-aminoacid aminotransferase-like PLP-dependent enzymes"/>
    <property type="match status" value="1"/>
</dbReference>
<protein>
    <recommendedName>
        <fullName evidence="9">Aminodeoxychorismate lyase</fullName>
        <ecNumber evidence="6">4.1.3.38</ecNumber>
    </recommendedName>
    <alternativeName>
        <fullName evidence="10">4-amino-4-deoxychorismate lyase</fullName>
    </alternativeName>
</protein>
<evidence type="ECO:0000256" key="6">
    <source>
        <dbReference type="ARBA" id="ARBA00035676"/>
    </source>
</evidence>
<dbReference type="STRING" id="1526571.AT746_11650"/>
<dbReference type="AlphaFoldDB" id="A0A0U3ACT1"/>
<dbReference type="OrthoDB" id="21319at2"/>
<dbReference type="InterPro" id="IPR001544">
    <property type="entry name" value="Aminotrans_IV"/>
</dbReference>
<dbReference type="PANTHER" id="PTHR42743:SF10">
    <property type="entry name" value="D-ALANINE AMINOTRANSFERASE"/>
    <property type="match status" value="1"/>
</dbReference>
<keyword evidence="13" id="KW-0032">Aminotransferase</keyword>
<name>A0A0U3ACT1_9ALTE</name>
<evidence type="ECO:0000256" key="10">
    <source>
        <dbReference type="ARBA" id="ARBA00080135"/>
    </source>
</evidence>
<dbReference type="EMBL" id="CP013650">
    <property type="protein sequence ID" value="ALS98862.1"/>
    <property type="molecule type" value="Genomic_DNA"/>
</dbReference>
<dbReference type="InterPro" id="IPR043131">
    <property type="entry name" value="BCAT-like_N"/>
</dbReference>
<dbReference type="GO" id="GO:0008483">
    <property type="term" value="F:transaminase activity"/>
    <property type="evidence" value="ECO:0007669"/>
    <property type="project" value="UniProtKB-KW"/>
</dbReference>
<dbReference type="InterPro" id="IPR043132">
    <property type="entry name" value="BCAT-like_C"/>
</dbReference>
<dbReference type="Pfam" id="PF01063">
    <property type="entry name" value="Aminotran_4"/>
    <property type="match status" value="1"/>
</dbReference>
<dbReference type="InterPro" id="IPR050571">
    <property type="entry name" value="Class-IV_PLP-Dep_Aminotrnsfr"/>
</dbReference>
<comment type="pathway">
    <text evidence="5">Cofactor biosynthesis; tetrahydrofolate biosynthesis; 4-aminobenzoate from chorismate: step 2/2.</text>
</comment>
<dbReference type="FunFam" id="3.20.10.10:FF:000002">
    <property type="entry name" value="D-alanine aminotransferase"/>
    <property type="match status" value="1"/>
</dbReference>
<dbReference type="Proteomes" id="UP000068447">
    <property type="component" value="Chromosome"/>
</dbReference>
<accession>A0A0U3ACT1</accession>
<dbReference type="EC" id="4.1.3.38" evidence="6"/>
<evidence type="ECO:0000256" key="7">
    <source>
        <dbReference type="ARBA" id="ARBA00049529"/>
    </source>
</evidence>
<gene>
    <name evidence="13" type="ORF">AT746_11650</name>
</gene>
<dbReference type="Gene3D" id="3.30.470.10">
    <property type="match status" value="1"/>
</dbReference>
<dbReference type="GO" id="GO:0008696">
    <property type="term" value="F:4-amino-4-deoxychorismate lyase activity"/>
    <property type="evidence" value="ECO:0007669"/>
    <property type="project" value="UniProtKB-EC"/>
</dbReference>
<dbReference type="PANTHER" id="PTHR42743">
    <property type="entry name" value="AMINO-ACID AMINOTRANSFERASE"/>
    <property type="match status" value="1"/>
</dbReference>
<evidence type="ECO:0000256" key="11">
    <source>
        <dbReference type="RuleBase" id="RU004106"/>
    </source>
</evidence>
<evidence type="ECO:0000256" key="1">
    <source>
        <dbReference type="ARBA" id="ARBA00001933"/>
    </source>
</evidence>
<dbReference type="GO" id="GO:0008652">
    <property type="term" value="P:amino acid biosynthetic process"/>
    <property type="evidence" value="ECO:0007669"/>
    <property type="project" value="UniProtKB-ARBA"/>
</dbReference>
<proteinExistence type="inferred from homology"/>
<evidence type="ECO:0000256" key="5">
    <source>
        <dbReference type="ARBA" id="ARBA00035633"/>
    </source>
</evidence>
<dbReference type="RefSeq" id="WP_062480502.1">
    <property type="nucleotide sequence ID" value="NZ_CP013650.1"/>
</dbReference>
<evidence type="ECO:0000256" key="8">
    <source>
        <dbReference type="ARBA" id="ARBA00054027"/>
    </source>
</evidence>
<keyword evidence="3 12" id="KW-0663">Pyridoxal phosphate</keyword>
<sequence>MSIVYLNGQFIPKEQASISPMDRGFLFADGVYEVVPSYQGKMVGFKQHMQRLNDGLAALEIAVDMTLAQWQRVFEQLLQQNGGGNLGIYLHISRGREDNRAHRYPQQLAPTIFAFTFEIPAEPVAEIDKAHTYKVVSEQDKRWKRCNIKSTALLGNIMHYRSGQKASVDEVLLFNERNELTEAAACNVFIVKDGVVVTPQLDNQILPGITRYILLDALEQDGQIPVEVRTVTMDEVRQADEIWLTSSSKEVAPVVELDGETVGNGQAGPVWQQAQALFSRVKYQY</sequence>
<comment type="similarity">
    <text evidence="2 11">Belongs to the class-IV pyridoxal-phosphate-dependent aminotransferase family.</text>
</comment>
<dbReference type="GO" id="GO:0046656">
    <property type="term" value="P:folic acid biosynthetic process"/>
    <property type="evidence" value="ECO:0007669"/>
    <property type="project" value="UniProtKB-KW"/>
</dbReference>
<evidence type="ECO:0000256" key="4">
    <source>
        <dbReference type="ARBA" id="ARBA00022909"/>
    </source>
</evidence>
<evidence type="ECO:0000313" key="14">
    <source>
        <dbReference type="Proteomes" id="UP000068447"/>
    </source>
</evidence>
<organism evidence="13 14">
    <name type="scientific">Lacimicrobium alkaliphilum</name>
    <dbReference type="NCBI Taxonomy" id="1526571"/>
    <lineage>
        <taxon>Bacteria</taxon>
        <taxon>Pseudomonadati</taxon>
        <taxon>Pseudomonadota</taxon>
        <taxon>Gammaproteobacteria</taxon>
        <taxon>Alteromonadales</taxon>
        <taxon>Alteromonadaceae</taxon>
        <taxon>Lacimicrobium</taxon>
    </lineage>
</organism>
<evidence type="ECO:0000256" key="3">
    <source>
        <dbReference type="ARBA" id="ARBA00022898"/>
    </source>
</evidence>
<dbReference type="PROSITE" id="PS00770">
    <property type="entry name" value="AA_TRANSFER_CLASS_4"/>
    <property type="match status" value="1"/>
</dbReference>
<evidence type="ECO:0000256" key="9">
    <source>
        <dbReference type="ARBA" id="ARBA00069174"/>
    </source>
</evidence>
<comment type="cofactor">
    <cofactor evidence="1 12">
        <name>pyridoxal 5'-phosphate</name>
        <dbReference type="ChEBI" id="CHEBI:597326"/>
    </cofactor>
</comment>
<evidence type="ECO:0000313" key="13">
    <source>
        <dbReference type="EMBL" id="ALS98862.1"/>
    </source>
</evidence>
<evidence type="ECO:0000256" key="12">
    <source>
        <dbReference type="RuleBase" id="RU004516"/>
    </source>
</evidence>
<keyword evidence="13" id="KW-0808">Transferase</keyword>
<keyword evidence="14" id="KW-1185">Reference proteome</keyword>
<reference evidence="13 14" key="1">
    <citation type="submission" date="2015-12" db="EMBL/GenBank/DDBJ databases">
        <title>Complete genome of Lacimicrobium alkaliphilum KCTC 32984.</title>
        <authorList>
            <person name="Kim S.-G."/>
            <person name="Lee Y.-J."/>
        </authorList>
    </citation>
    <scope>NUCLEOTIDE SEQUENCE [LARGE SCALE GENOMIC DNA]</scope>
    <source>
        <strain evidence="13 14">YelD216</strain>
    </source>
</reference>
<evidence type="ECO:0000256" key="2">
    <source>
        <dbReference type="ARBA" id="ARBA00009320"/>
    </source>
</evidence>
<comment type="function">
    <text evidence="8">Involved in the biosynthesis of p-aminobenzoate (PABA), a precursor of tetrahydrofolate. Converts 4-amino-4-deoxychorismate into 4-aminobenzoate (PABA) and pyruvate.</text>
</comment>